<evidence type="ECO:0000256" key="1">
    <source>
        <dbReference type="ARBA" id="ARBA00004479"/>
    </source>
</evidence>
<feature type="signal peptide" evidence="19">
    <location>
        <begin position="1"/>
        <end position="24"/>
    </location>
</feature>
<dbReference type="Pfam" id="PF13947">
    <property type="entry name" value="GUB_WAK_bind"/>
    <property type="match status" value="1"/>
</dbReference>
<dbReference type="InterPro" id="IPR011009">
    <property type="entry name" value="Kinase-like_dom_sf"/>
</dbReference>
<dbReference type="GO" id="GO:0005524">
    <property type="term" value="F:ATP binding"/>
    <property type="evidence" value="ECO:0007669"/>
    <property type="project" value="UniProtKB-KW"/>
</dbReference>
<dbReference type="InterPro" id="IPR000719">
    <property type="entry name" value="Prot_kinase_dom"/>
</dbReference>
<evidence type="ECO:0000256" key="19">
    <source>
        <dbReference type="SAM" id="SignalP"/>
    </source>
</evidence>
<evidence type="ECO:0000256" key="5">
    <source>
        <dbReference type="ARBA" id="ARBA00022679"/>
    </source>
</evidence>
<dbReference type="AlphaFoldDB" id="A0ABD0ZI27"/>
<dbReference type="PROSITE" id="PS00108">
    <property type="entry name" value="PROTEIN_KINASE_ST"/>
    <property type="match status" value="1"/>
</dbReference>
<feature type="transmembrane region" description="Helical" evidence="18">
    <location>
        <begin position="329"/>
        <end position="353"/>
    </location>
</feature>
<comment type="caution">
    <text evidence="22">The sequence shown here is derived from an EMBL/GenBank/DDBJ whole genome shotgun (WGS) entry which is preliminary data.</text>
</comment>
<dbReference type="FunFam" id="1.10.510.10:FF:000084">
    <property type="entry name" value="Wall-associated receptor kinase 2"/>
    <property type="match status" value="1"/>
</dbReference>
<dbReference type="Pfam" id="PF07645">
    <property type="entry name" value="EGF_CA"/>
    <property type="match status" value="1"/>
</dbReference>
<evidence type="ECO:0000256" key="7">
    <source>
        <dbReference type="ARBA" id="ARBA00022729"/>
    </source>
</evidence>
<keyword evidence="12 18" id="KW-0472">Membrane</keyword>
<evidence type="ECO:0000256" key="4">
    <source>
        <dbReference type="ARBA" id="ARBA00022553"/>
    </source>
</evidence>
<dbReference type="Gene3D" id="1.10.510.10">
    <property type="entry name" value="Transferase(Phosphotransferase) domain 1"/>
    <property type="match status" value="1"/>
</dbReference>
<evidence type="ECO:0000256" key="3">
    <source>
        <dbReference type="ARBA" id="ARBA00022536"/>
    </source>
</evidence>
<evidence type="ECO:0000256" key="18">
    <source>
        <dbReference type="SAM" id="Phobius"/>
    </source>
</evidence>
<dbReference type="Gene3D" id="2.10.25.10">
    <property type="entry name" value="Laminin"/>
    <property type="match status" value="2"/>
</dbReference>
<evidence type="ECO:0000256" key="17">
    <source>
        <dbReference type="PROSITE-ProRule" id="PRU00076"/>
    </source>
</evidence>
<keyword evidence="2" id="KW-0723">Serine/threonine-protein kinase</keyword>
<protein>
    <submittedName>
        <fullName evidence="22">Wall-associated receptor kinase 1</fullName>
    </submittedName>
</protein>
<evidence type="ECO:0000256" key="10">
    <source>
        <dbReference type="ARBA" id="ARBA00022840"/>
    </source>
</evidence>
<dbReference type="GO" id="GO:0004674">
    <property type="term" value="F:protein serine/threonine kinase activity"/>
    <property type="evidence" value="ECO:0007669"/>
    <property type="project" value="UniProtKB-KW"/>
</dbReference>
<dbReference type="EMBL" id="JBANAX010000867">
    <property type="protein sequence ID" value="KAL1190829.1"/>
    <property type="molecule type" value="Genomic_DNA"/>
</dbReference>
<dbReference type="SUPFAM" id="SSF56112">
    <property type="entry name" value="Protein kinase-like (PK-like)"/>
    <property type="match status" value="1"/>
</dbReference>
<keyword evidence="4" id="KW-0597">Phosphoprotein</keyword>
<dbReference type="Gene3D" id="3.30.200.20">
    <property type="entry name" value="Phosphorylase Kinase, domain 1"/>
    <property type="match status" value="1"/>
</dbReference>
<dbReference type="FunFam" id="3.30.200.20:FF:000043">
    <property type="entry name" value="Wall-associated receptor kinase 2"/>
    <property type="match status" value="1"/>
</dbReference>
<keyword evidence="7 19" id="KW-0732">Signal</keyword>
<evidence type="ECO:0000313" key="23">
    <source>
        <dbReference type="Proteomes" id="UP001558713"/>
    </source>
</evidence>
<feature type="chain" id="PRO_5044821684" evidence="19">
    <location>
        <begin position="25"/>
        <end position="734"/>
    </location>
</feature>
<comment type="catalytic activity">
    <reaction evidence="15">
        <text>L-seryl-[protein] + ATP = O-phospho-L-seryl-[protein] + ADP + H(+)</text>
        <dbReference type="Rhea" id="RHEA:17989"/>
        <dbReference type="Rhea" id="RHEA-COMP:9863"/>
        <dbReference type="Rhea" id="RHEA-COMP:11604"/>
        <dbReference type="ChEBI" id="CHEBI:15378"/>
        <dbReference type="ChEBI" id="CHEBI:29999"/>
        <dbReference type="ChEBI" id="CHEBI:30616"/>
        <dbReference type="ChEBI" id="CHEBI:83421"/>
        <dbReference type="ChEBI" id="CHEBI:456216"/>
    </reaction>
</comment>
<reference evidence="22 23" key="1">
    <citation type="submission" date="2024-04" db="EMBL/GenBank/DDBJ databases">
        <title>Genome assembly C_amara_ONT_v2.</title>
        <authorList>
            <person name="Yant L."/>
            <person name="Moore C."/>
            <person name="Slenker M."/>
        </authorList>
    </citation>
    <scope>NUCLEOTIDE SEQUENCE [LARGE SCALE GENOMIC DNA]</scope>
    <source>
        <tissue evidence="22">Leaf</tissue>
    </source>
</reference>
<dbReference type="Proteomes" id="UP001558713">
    <property type="component" value="Unassembled WGS sequence"/>
</dbReference>
<dbReference type="PROSITE" id="PS50026">
    <property type="entry name" value="EGF_3"/>
    <property type="match status" value="1"/>
</dbReference>
<dbReference type="InterPro" id="IPR049883">
    <property type="entry name" value="NOTCH1_EGF-like"/>
</dbReference>
<comment type="catalytic activity">
    <reaction evidence="16">
        <text>L-threonyl-[protein] + ATP = O-phospho-L-threonyl-[protein] + ADP + H(+)</text>
        <dbReference type="Rhea" id="RHEA:46608"/>
        <dbReference type="Rhea" id="RHEA-COMP:11060"/>
        <dbReference type="Rhea" id="RHEA-COMP:11605"/>
        <dbReference type="ChEBI" id="CHEBI:15378"/>
        <dbReference type="ChEBI" id="CHEBI:30013"/>
        <dbReference type="ChEBI" id="CHEBI:30616"/>
        <dbReference type="ChEBI" id="CHEBI:61977"/>
        <dbReference type="ChEBI" id="CHEBI:456216"/>
    </reaction>
</comment>
<evidence type="ECO:0000256" key="11">
    <source>
        <dbReference type="ARBA" id="ARBA00022989"/>
    </source>
</evidence>
<dbReference type="InterPro" id="IPR000152">
    <property type="entry name" value="EGF-type_Asp/Asn_hydroxyl_site"/>
</dbReference>
<dbReference type="CDD" id="cd00054">
    <property type="entry name" value="EGF_CA"/>
    <property type="match status" value="1"/>
</dbReference>
<evidence type="ECO:0000256" key="12">
    <source>
        <dbReference type="ARBA" id="ARBA00023136"/>
    </source>
</evidence>
<accession>A0ABD0ZI27</accession>
<evidence type="ECO:0000313" key="22">
    <source>
        <dbReference type="EMBL" id="KAL1190829.1"/>
    </source>
</evidence>
<keyword evidence="5" id="KW-0808">Transferase</keyword>
<dbReference type="InterPro" id="IPR008271">
    <property type="entry name" value="Ser/Thr_kinase_AS"/>
</dbReference>
<evidence type="ECO:0000256" key="15">
    <source>
        <dbReference type="ARBA" id="ARBA00047558"/>
    </source>
</evidence>
<keyword evidence="22" id="KW-0675">Receptor</keyword>
<name>A0ABD0ZI27_CARAN</name>
<feature type="domain" description="Protein kinase" evidence="20">
    <location>
        <begin position="407"/>
        <end position="690"/>
    </location>
</feature>
<evidence type="ECO:0000256" key="2">
    <source>
        <dbReference type="ARBA" id="ARBA00022527"/>
    </source>
</evidence>
<dbReference type="SMART" id="SM00181">
    <property type="entry name" value="EGF"/>
    <property type="match status" value="2"/>
</dbReference>
<dbReference type="PROSITE" id="PS00010">
    <property type="entry name" value="ASX_HYDROXYL"/>
    <property type="match status" value="1"/>
</dbReference>
<dbReference type="PANTHER" id="PTHR27005:SF524">
    <property type="entry name" value="WALL-ASSOCIATED RECEPTOR KINASE 2-RELATED"/>
    <property type="match status" value="1"/>
</dbReference>
<dbReference type="InterPro" id="IPR025287">
    <property type="entry name" value="WAK_GUB"/>
</dbReference>
<dbReference type="InterPro" id="IPR018097">
    <property type="entry name" value="EGF_Ca-bd_CS"/>
</dbReference>
<dbReference type="SMART" id="SM00220">
    <property type="entry name" value="S_TKc"/>
    <property type="match status" value="1"/>
</dbReference>
<keyword evidence="13" id="KW-1015">Disulfide bond</keyword>
<evidence type="ECO:0000256" key="6">
    <source>
        <dbReference type="ARBA" id="ARBA00022692"/>
    </source>
</evidence>
<keyword evidence="8" id="KW-0547">Nucleotide-binding</keyword>
<dbReference type="PANTHER" id="PTHR27005">
    <property type="entry name" value="WALL-ASSOCIATED RECEPTOR KINASE-LIKE 21"/>
    <property type="match status" value="1"/>
</dbReference>
<evidence type="ECO:0000256" key="8">
    <source>
        <dbReference type="ARBA" id="ARBA00022741"/>
    </source>
</evidence>
<feature type="domain" description="EGF-like" evidence="21">
    <location>
        <begin position="280"/>
        <end position="322"/>
    </location>
</feature>
<keyword evidence="9 22" id="KW-0418">Kinase</keyword>
<evidence type="ECO:0000259" key="20">
    <source>
        <dbReference type="PROSITE" id="PS50011"/>
    </source>
</evidence>
<dbReference type="InterPro" id="IPR001245">
    <property type="entry name" value="Ser-Thr/Tyr_kinase_cat_dom"/>
</dbReference>
<evidence type="ECO:0000259" key="21">
    <source>
        <dbReference type="PROSITE" id="PS50026"/>
    </source>
</evidence>
<comment type="subcellular location">
    <subcellularLocation>
        <location evidence="1">Membrane</location>
        <topology evidence="1">Single-pass type I membrane protein</topology>
    </subcellularLocation>
</comment>
<dbReference type="Pfam" id="PF07714">
    <property type="entry name" value="PK_Tyr_Ser-Thr"/>
    <property type="match status" value="1"/>
</dbReference>
<dbReference type="SUPFAM" id="SSF57196">
    <property type="entry name" value="EGF/Laminin"/>
    <property type="match status" value="1"/>
</dbReference>
<proteinExistence type="predicted"/>
<gene>
    <name evidence="22" type="ORF">V5N11_034341</name>
</gene>
<keyword evidence="3 17" id="KW-0245">EGF-like domain</keyword>
<dbReference type="GO" id="GO:0016020">
    <property type="term" value="C:membrane"/>
    <property type="evidence" value="ECO:0007669"/>
    <property type="project" value="UniProtKB-SubCell"/>
</dbReference>
<evidence type="ECO:0000256" key="14">
    <source>
        <dbReference type="ARBA" id="ARBA00023180"/>
    </source>
</evidence>
<keyword evidence="14" id="KW-0325">Glycoprotein</keyword>
<sequence>MKLHEGLFMVAIFLYLAYTQLVMGQPRQDCQTRCGDVAIEYPFGISSGCYFPGDDSFNITCMEDRPHVLGDTEVNNFYHSGELQVLLHRSSTCYDEQGNETFSENGDFTLVNLTLSAKNKFTVVGCNAFAVQRAFGMQAYSTGCISACDSLAEANEKCNGAGCCRSDVSFPLDSYTFEAILDIWDKTSVDQFNPCSYAFLVEDGKFNFSSSEDLQNLRNVTRFPAVLDWSIGNQTCDQVGNTSICGANSKCSNSTTRNGYICICDEGFDGNPYLSHGCQDIDECTTNNPIHKHNCSDPDTCRNKVGAFDCKCKSGYRLDTTTMSCKRKAIGWTMILIGTTIGFVVILLGGFFIKQRLRHQKNRELRQKFFQKNGGGMLIQRISGAGPSNIDVKIFTEEGMKEATNGYDESRILGQGGQGTVYKGIFPDNSIVAIKKARLGDNSQVEQFINEVLVLSQINHRNVVKLLGCCLETEVPLLVYEFITSGTLFDHLHGSMCDSSLTWEHRLRIAVEIAGTLAYLHSSASIPIIHRDVKTANILLDENLNAKVADFGASRLIPMDKEELATMVQGTLGYLDPEYYNTGLLNEKSDVYSFGVVLMELLSGRKALCFEQPQQSKHLVSYFAAATKENRLHEVIDGQVMNEYNQREIQEATKIALECTRLMGEERPRMKEVAAELEALRASKNKHQWSDEYPEPKEIEHLLGVEILSAQGETSSTGYESIKNVAILDIEAGR</sequence>
<dbReference type="CDD" id="cd14066">
    <property type="entry name" value="STKc_IRAK"/>
    <property type="match status" value="1"/>
</dbReference>
<evidence type="ECO:0000256" key="13">
    <source>
        <dbReference type="ARBA" id="ARBA00023157"/>
    </source>
</evidence>
<dbReference type="InterPro" id="IPR000742">
    <property type="entry name" value="EGF"/>
</dbReference>
<dbReference type="InterPro" id="IPR045274">
    <property type="entry name" value="WAK-like"/>
</dbReference>
<dbReference type="InterPro" id="IPR001881">
    <property type="entry name" value="EGF-like_Ca-bd_dom"/>
</dbReference>
<evidence type="ECO:0000256" key="9">
    <source>
        <dbReference type="ARBA" id="ARBA00022777"/>
    </source>
</evidence>
<keyword evidence="23" id="KW-1185">Reference proteome</keyword>
<evidence type="ECO:0000256" key="16">
    <source>
        <dbReference type="ARBA" id="ARBA00047951"/>
    </source>
</evidence>
<keyword evidence="6 18" id="KW-0812">Transmembrane</keyword>
<comment type="caution">
    <text evidence="17">Lacks conserved residue(s) required for the propagation of feature annotation.</text>
</comment>
<dbReference type="PROSITE" id="PS50011">
    <property type="entry name" value="PROTEIN_KINASE_DOM"/>
    <property type="match status" value="1"/>
</dbReference>
<organism evidence="22 23">
    <name type="scientific">Cardamine amara subsp. amara</name>
    <dbReference type="NCBI Taxonomy" id="228776"/>
    <lineage>
        <taxon>Eukaryota</taxon>
        <taxon>Viridiplantae</taxon>
        <taxon>Streptophyta</taxon>
        <taxon>Embryophyta</taxon>
        <taxon>Tracheophyta</taxon>
        <taxon>Spermatophyta</taxon>
        <taxon>Magnoliopsida</taxon>
        <taxon>eudicotyledons</taxon>
        <taxon>Gunneridae</taxon>
        <taxon>Pentapetalae</taxon>
        <taxon>rosids</taxon>
        <taxon>malvids</taxon>
        <taxon>Brassicales</taxon>
        <taxon>Brassicaceae</taxon>
        <taxon>Cardamineae</taxon>
        <taxon>Cardamine</taxon>
    </lineage>
</organism>
<dbReference type="SMART" id="SM00179">
    <property type="entry name" value="EGF_CA"/>
    <property type="match status" value="2"/>
</dbReference>
<keyword evidence="11 18" id="KW-1133">Transmembrane helix</keyword>
<dbReference type="PROSITE" id="PS01187">
    <property type="entry name" value="EGF_CA"/>
    <property type="match status" value="1"/>
</dbReference>
<keyword evidence="10" id="KW-0067">ATP-binding</keyword>